<dbReference type="eggNOG" id="ENOG5031W34">
    <property type="taxonomic scope" value="Bacteria"/>
</dbReference>
<dbReference type="AlphaFoldDB" id="C6BUV4"/>
<gene>
    <name evidence="2" type="ordered locus">Desal_0019</name>
</gene>
<dbReference type="KEGG" id="dsa:Desal_0019"/>
<feature type="signal peptide" evidence="1">
    <location>
        <begin position="1"/>
        <end position="20"/>
    </location>
</feature>
<dbReference type="EMBL" id="CP001649">
    <property type="protein sequence ID" value="ACS78091.1"/>
    <property type="molecule type" value="Genomic_DNA"/>
</dbReference>
<proteinExistence type="predicted"/>
<dbReference type="Proteomes" id="UP000002601">
    <property type="component" value="Chromosome"/>
</dbReference>
<name>C6BUV4_MARSD</name>
<evidence type="ECO:0000256" key="1">
    <source>
        <dbReference type="SAM" id="SignalP"/>
    </source>
</evidence>
<organism evidence="2 3">
    <name type="scientific">Maridesulfovibrio salexigens (strain ATCC 14822 / DSM 2638 / NCIMB 8403 / VKM B-1763)</name>
    <name type="common">Desulfovibrio salexigens</name>
    <dbReference type="NCBI Taxonomy" id="526222"/>
    <lineage>
        <taxon>Bacteria</taxon>
        <taxon>Pseudomonadati</taxon>
        <taxon>Thermodesulfobacteriota</taxon>
        <taxon>Desulfovibrionia</taxon>
        <taxon>Desulfovibrionales</taxon>
        <taxon>Desulfovibrionaceae</taxon>
        <taxon>Maridesulfovibrio</taxon>
    </lineage>
</organism>
<evidence type="ECO:0000313" key="2">
    <source>
        <dbReference type="EMBL" id="ACS78091.1"/>
    </source>
</evidence>
<sequence length="119" mass="13411">MKKNSLTLTLILLFSLAVFSACTQETQNRIGRSLQNWTGVNGVLEIYSGGKLIKRFVKIDKLSTAAGTKERVQRPYRFGYGILDANLNGKADPGENKVYFEFSDYATNYVFFEDPKAKN</sequence>
<evidence type="ECO:0000313" key="3">
    <source>
        <dbReference type="Proteomes" id="UP000002601"/>
    </source>
</evidence>
<dbReference type="RefSeq" id="WP_012765617.1">
    <property type="nucleotide sequence ID" value="NC_012881.1"/>
</dbReference>
<feature type="chain" id="PRO_5002962864" description="Lipoprotein" evidence="1">
    <location>
        <begin position="21"/>
        <end position="119"/>
    </location>
</feature>
<dbReference type="OrthoDB" id="14553at2"/>
<protein>
    <recommendedName>
        <fullName evidence="4">Lipoprotein</fullName>
    </recommendedName>
</protein>
<keyword evidence="3" id="KW-1185">Reference proteome</keyword>
<dbReference type="STRING" id="526222.Desal_0019"/>
<dbReference type="HOGENOM" id="CLU_2091967_0_0_7"/>
<keyword evidence="1" id="KW-0732">Signal</keyword>
<evidence type="ECO:0008006" key="4">
    <source>
        <dbReference type="Google" id="ProtNLM"/>
    </source>
</evidence>
<reference evidence="2 3" key="1">
    <citation type="submission" date="2009-06" db="EMBL/GenBank/DDBJ databases">
        <title>Complete sequence of Desulfovibrio salexigens DSM 2638.</title>
        <authorList>
            <consortium name="US DOE Joint Genome Institute"/>
            <person name="Lucas S."/>
            <person name="Copeland A."/>
            <person name="Lapidus A."/>
            <person name="Glavina del Rio T."/>
            <person name="Tice H."/>
            <person name="Bruce D."/>
            <person name="Goodwin L."/>
            <person name="Pitluck S."/>
            <person name="Munk A.C."/>
            <person name="Brettin T."/>
            <person name="Detter J.C."/>
            <person name="Han C."/>
            <person name="Tapia R."/>
            <person name="Larimer F."/>
            <person name="Land M."/>
            <person name="Hauser L."/>
            <person name="Kyrpides N."/>
            <person name="Anderson I."/>
            <person name="Wall J.D."/>
            <person name="Arkin A.P."/>
            <person name="Dehal P."/>
            <person name="Chivian D."/>
            <person name="Giles B."/>
            <person name="Hazen T.C."/>
        </authorList>
    </citation>
    <scope>NUCLEOTIDE SEQUENCE [LARGE SCALE GENOMIC DNA]</scope>
    <source>
        <strain evidence="3">ATCC 14822 / DSM 2638 / NCIMB 8403 / VKM B-1763</strain>
    </source>
</reference>
<accession>C6BUV4</accession>
<dbReference type="PROSITE" id="PS51257">
    <property type="entry name" value="PROKAR_LIPOPROTEIN"/>
    <property type="match status" value="1"/>
</dbReference>